<evidence type="ECO:0000256" key="1">
    <source>
        <dbReference type="ARBA" id="ARBA00001096"/>
    </source>
</evidence>
<dbReference type="InterPro" id="IPR008183">
    <property type="entry name" value="Aldose_1/G6P_1-epimerase"/>
</dbReference>
<feature type="active site" evidence="5">
    <location>
        <position position="121"/>
    </location>
</feature>
<feature type="active site" evidence="5">
    <location>
        <position position="222"/>
    </location>
</feature>
<keyword evidence="7" id="KW-1185">Reference proteome</keyword>
<name>A0A5C4U2D5_9CORY</name>
<comment type="caution">
    <text evidence="6">The sequence shown here is derived from an EMBL/GenBank/DDBJ whole genome shotgun (WGS) entry which is preliminary data.</text>
</comment>
<sequence>MDNHGLKFTDHGAHVLSAETSKGDLFYLSSAARLGSASPIRGGVPIIAPWFGPFLKGDPKHGWARTSQWNTTLTDAGFAAELEQDGLVLGYQASLEDDVLTLRLTMQNTTDESRMVQFALHPYFAVSDVRDIKVSGCAGESVLDRVDGKRETAGEAFTFDGELLDSIVEEGVAEVTIEDAERTLSLRMRGHDSIVVWNPGEREADKLEDVGPKEWSAFVCVEPAVLGAEQQGTQLSPGEINELTLEVSVQ</sequence>
<dbReference type="InterPro" id="IPR025532">
    <property type="entry name" value="G6P_1-epimerase"/>
</dbReference>
<dbReference type="PANTHER" id="PTHR11122">
    <property type="entry name" value="APOSPORY-ASSOCIATED PROTEIN C-RELATED"/>
    <property type="match status" value="1"/>
</dbReference>
<comment type="catalytic activity">
    <reaction evidence="1">
        <text>alpha-D-glucose 6-phosphate = beta-D-glucose 6-phosphate</text>
        <dbReference type="Rhea" id="RHEA:16249"/>
        <dbReference type="ChEBI" id="CHEBI:58225"/>
        <dbReference type="ChEBI" id="CHEBI:58247"/>
        <dbReference type="EC" id="5.1.3.15"/>
    </reaction>
</comment>
<dbReference type="EMBL" id="VDHJ01000010">
    <property type="protein sequence ID" value="TNL96618.1"/>
    <property type="molecule type" value="Genomic_DNA"/>
</dbReference>
<dbReference type="InterPro" id="IPR011013">
    <property type="entry name" value="Gal_mutarotase_sf_dom"/>
</dbReference>
<dbReference type="OrthoDB" id="9790727at2"/>
<dbReference type="PIRSF" id="PIRSF016020">
    <property type="entry name" value="PHexose_mutarotase"/>
    <property type="match status" value="1"/>
</dbReference>
<dbReference type="EC" id="5.1.3.15" evidence="3"/>
<dbReference type="Pfam" id="PF01263">
    <property type="entry name" value="Aldose_epim"/>
    <property type="match status" value="1"/>
</dbReference>
<dbReference type="RefSeq" id="WP_139465972.1">
    <property type="nucleotide sequence ID" value="NZ_VDHJ01000010.1"/>
</dbReference>
<reference evidence="6 7" key="1">
    <citation type="submission" date="2019-06" db="EMBL/GenBank/DDBJ databases">
        <authorList>
            <person name="Li J."/>
        </authorList>
    </citation>
    <scope>NUCLEOTIDE SEQUENCE [LARGE SCALE GENOMIC DNA]</scope>
    <source>
        <strain evidence="6 7">LMG 28165</strain>
    </source>
</reference>
<organism evidence="6 7">
    <name type="scientific">Corynebacterium tapiri</name>
    <dbReference type="NCBI Taxonomy" id="1448266"/>
    <lineage>
        <taxon>Bacteria</taxon>
        <taxon>Bacillati</taxon>
        <taxon>Actinomycetota</taxon>
        <taxon>Actinomycetes</taxon>
        <taxon>Mycobacteriales</taxon>
        <taxon>Corynebacteriaceae</taxon>
        <taxon>Corynebacterium</taxon>
    </lineage>
</organism>
<dbReference type="GO" id="GO:0047938">
    <property type="term" value="F:glucose-6-phosphate 1-epimerase activity"/>
    <property type="evidence" value="ECO:0007669"/>
    <property type="project" value="UniProtKB-EC"/>
</dbReference>
<evidence type="ECO:0000313" key="7">
    <source>
        <dbReference type="Proteomes" id="UP000312032"/>
    </source>
</evidence>
<dbReference type="GO" id="GO:0005975">
    <property type="term" value="P:carbohydrate metabolic process"/>
    <property type="evidence" value="ECO:0007669"/>
    <property type="project" value="InterPro"/>
</dbReference>
<keyword evidence="4" id="KW-0413">Isomerase</keyword>
<evidence type="ECO:0000256" key="2">
    <source>
        <dbReference type="ARBA" id="ARBA00005866"/>
    </source>
</evidence>
<evidence type="ECO:0000256" key="3">
    <source>
        <dbReference type="ARBA" id="ARBA00012083"/>
    </source>
</evidence>
<evidence type="ECO:0000256" key="5">
    <source>
        <dbReference type="PIRSR" id="PIRSR016020-1"/>
    </source>
</evidence>
<dbReference type="AlphaFoldDB" id="A0A5C4U2D5"/>
<protein>
    <recommendedName>
        <fullName evidence="3">glucose-6-phosphate 1-epimerase</fullName>
        <ecNumber evidence="3">5.1.3.15</ecNumber>
    </recommendedName>
</protein>
<dbReference type="PANTHER" id="PTHR11122:SF13">
    <property type="entry name" value="GLUCOSE-6-PHOSPHATE 1-EPIMERASE"/>
    <property type="match status" value="1"/>
</dbReference>
<evidence type="ECO:0000313" key="6">
    <source>
        <dbReference type="EMBL" id="TNL96618.1"/>
    </source>
</evidence>
<dbReference type="SUPFAM" id="SSF74650">
    <property type="entry name" value="Galactose mutarotase-like"/>
    <property type="match status" value="1"/>
</dbReference>
<gene>
    <name evidence="6" type="ORF">FHE74_07935</name>
</gene>
<proteinExistence type="inferred from homology"/>
<comment type="similarity">
    <text evidence="2">Belongs to the glucose-6-phosphate 1-epimerase family.</text>
</comment>
<dbReference type="Gene3D" id="2.70.98.10">
    <property type="match status" value="1"/>
</dbReference>
<evidence type="ECO:0000256" key="4">
    <source>
        <dbReference type="ARBA" id="ARBA00023235"/>
    </source>
</evidence>
<dbReference type="InterPro" id="IPR014718">
    <property type="entry name" value="GH-type_carb-bd"/>
</dbReference>
<accession>A0A5C4U2D5</accession>
<dbReference type="GO" id="GO:0030246">
    <property type="term" value="F:carbohydrate binding"/>
    <property type="evidence" value="ECO:0007669"/>
    <property type="project" value="InterPro"/>
</dbReference>
<dbReference type="Proteomes" id="UP000312032">
    <property type="component" value="Unassembled WGS sequence"/>
</dbReference>